<name>A0A3D9ZBW6_9ACTN</name>
<reference evidence="4 5" key="1">
    <citation type="submission" date="2018-08" db="EMBL/GenBank/DDBJ databases">
        <title>Sequencing the genomes of 1000 actinobacteria strains.</title>
        <authorList>
            <person name="Klenk H.-P."/>
        </authorList>
    </citation>
    <scope>NUCLEOTIDE SEQUENCE [LARGE SCALE GENOMIC DNA]</scope>
    <source>
        <strain evidence="4 5">DSM 44099</strain>
    </source>
</reference>
<comment type="caution">
    <text evidence="4">The sequence shown here is derived from an EMBL/GenBank/DDBJ whole genome shotgun (WGS) entry which is preliminary data.</text>
</comment>
<keyword evidence="2" id="KW-0812">Transmembrane</keyword>
<dbReference type="RefSeq" id="WP_116066653.1">
    <property type="nucleotide sequence ID" value="NZ_BONB01000001.1"/>
</dbReference>
<keyword evidence="2" id="KW-0472">Membrane</keyword>
<feature type="transmembrane region" description="Helical" evidence="2">
    <location>
        <begin position="200"/>
        <end position="221"/>
    </location>
</feature>
<feature type="region of interest" description="Disordered" evidence="1">
    <location>
        <begin position="62"/>
        <end position="90"/>
    </location>
</feature>
<evidence type="ECO:0000313" key="4">
    <source>
        <dbReference type="EMBL" id="REF94896.1"/>
    </source>
</evidence>
<gene>
    <name evidence="4" type="ORF">DFJ67_0841</name>
</gene>
<sequence>MLTTALSLALLAPALPFAAAPVAAQQPDSSQVDVAVTSTGKQDAVYRVAVTNRTEAPTELTVRQSVPDGASVVSTSPAPGLGGSPGPGSPSELVWPVRLGPFESTTVTATFKPSGTASLSGAACAYAGWNGQPVDCSATVWTPERAAVVAPVAAVPWWRQWWVPAVTVLLAVAVVVVARYGWPRAAARLAALTDRGRAGVAVVTALVLLTGLGVLAVALAVPRLAAAGAATHRMPASGWHGPTASGGIGVPLRDSTFEFTTYRFVCAPSGGGQRCTAVVGITNFGPVPEHWHGSLQRLSSTGADRLGTDAIATRVANGGRDIFDAPVVPGHRLVAQLVWSIPATAVPTTVELRSGAFAQGVRVSP</sequence>
<organism evidence="4 5">
    <name type="scientific">Asanoa ferruginea</name>
    <dbReference type="NCBI Taxonomy" id="53367"/>
    <lineage>
        <taxon>Bacteria</taxon>
        <taxon>Bacillati</taxon>
        <taxon>Actinomycetota</taxon>
        <taxon>Actinomycetes</taxon>
        <taxon>Micromonosporales</taxon>
        <taxon>Micromonosporaceae</taxon>
        <taxon>Asanoa</taxon>
    </lineage>
</organism>
<keyword evidence="2" id="KW-1133">Transmembrane helix</keyword>
<evidence type="ECO:0000256" key="3">
    <source>
        <dbReference type="SAM" id="SignalP"/>
    </source>
</evidence>
<proteinExistence type="predicted"/>
<keyword evidence="3" id="KW-0732">Signal</keyword>
<evidence type="ECO:0000256" key="1">
    <source>
        <dbReference type="SAM" id="MobiDB-lite"/>
    </source>
</evidence>
<accession>A0A3D9ZBW6</accession>
<feature type="chain" id="PRO_5017765312" evidence="3">
    <location>
        <begin position="20"/>
        <end position="365"/>
    </location>
</feature>
<evidence type="ECO:0000313" key="5">
    <source>
        <dbReference type="Proteomes" id="UP000256913"/>
    </source>
</evidence>
<feature type="signal peptide" evidence="3">
    <location>
        <begin position="1"/>
        <end position="19"/>
    </location>
</feature>
<dbReference type="Proteomes" id="UP000256913">
    <property type="component" value="Unassembled WGS sequence"/>
</dbReference>
<evidence type="ECO:0000256" key="2">
    <source>
        <dbReference type="SAM" id="Phobius"/>
    </source>
</evidence>
<dbReference type="AlphaFoldDB" id="A0A3D9ZBW6"/>
<dbReference type="OrthoDB" id="3405890at2"/>
<dbReference type="EMBL" id="QUMQ01000001">
    <property type="protein sequence ID" value="REF94896.1"/>
    <property type="molecule type" value="Genomic_DNA"/>
</dbReference>
<protein>
    <submittedName>
        <fullName evidence="4">Uncharacterized protein</fullName>
    </submittedName>
</protein>
<keyword evidence="5" id="KW-1185">Reference proteome</keyword>
<feature type="transmembrane region" description="Helical" evidence="2">
    <location>
        <begin position="161"/>
        <end position="180"/>
    </location>
</feature>